<dbReference type="AlphaFoldDB" id="A0A516GXG0"/>
<dbReference type="RefSeq" id="WP_144067205.1">
    <property type="nucleotide sequence ID" value="NZ_CP041636.1"/>
</dbReference>
<protein>
    <submittedName>
        <fullName evidence="1">Uncharacterized protein</fullName>
    </submittedName>
</protein>
<dbReference type="Proteomes" id="UP000317496">
    <property type="component" value="Chromosome"/>
</dbReference>
<gene>
    <name evidence="1" type="ORF">FNB15_02525</name>
</gene>
<keyword evidence="2" id="KW-1185">Reference proteome</keyword>
<dbReference type="OrthoDB" id="7376589at2"/>
<evidence type="ECO:0000313" key="1">
    <source>
        <dbReference type="EMBL" id="QDO96224.1"/>
    </source>
</evidence>
<name>A0A516GXG0_9PROT</name>
<accession>A0A516GXG0</accession>
<organism evidence="1 2">
    <name type="scientific">Ferrovibrio terrae</name>
    <dbReference type="NCBI Taxonomy" id="2594003"/>
    <lineage>
        <taxon>Bacteria</taxon>
        <taxon>Pseudomonadati</taxon>
        <taxon>Pseudomonadota</taxon>
        <taxon>Alphaproteobacteria</taxon>
        <taxon>Rhodospirillales</taxon>
        <taxon>Rhodospirillaceae</taxon>
        <taxon>Ferrovibrio</taxon>
    </lineage>
</organism>
<reference evidence="1 2" key="1">
    <citation type="submission" date="2019-07" db="EMBL/GenBank/DDBJ databases">
        <title>Genome sequencing for Ferrovibrio sp. K5.</title>
        <authorList>
            <person name="Park S.-J."/>
        </authorList>
    </citation>
    <scope>NUCLEOTIDE SEQUENCE [LARGE SCALE GENOMIC DNA]</scope>
    <source>
        <strain evidence="1 2">K5</strain>
    </source>
</reference>
<dbReference type="KEGG" id="fer:FNB15_02525"/>
<sequence>MGRNTPFTVLTRPSILMLGIAGLLAACGPPMAWQKPGVTVAEAQTDSRDCSNLARDQAFRESFFAGPYGYPGHYGYGSWPSRFGPYPGPYGYRHDSFMWRQQREGDLQNFCLRARGYHLAPVPEQGS</sequence>
<evidence type="ECO:0000313" key="2">
    <source>
        <dbReference type="Proteomes" id="UP000317496"/>
    </source>
</evidence>
<dbReference type="EMBL" id="CP041636">
    <property type="protein sequence ID" value="QDO96224.1"/>
    <property type="molecule type" value="Genomic_DNA"/>
</dbReference>
<proteinExistence type="predicted"/>
<dbReference type="PROSITE" id="PS51257">
    <property type="entry name" value="PROKAR_LIPOPROTEIN"/>
    <property type="match status" value="1"/>
</dbReference>